<dbReference type="GO" id="GO:0005886">
    <property type="term" value="C:plasma membrane"/>
    <property type="evidence" value="ECO:0007669"/>
    <property type="project" value="TreeGrafter"/>
</dbReference>
<feature type="disulfide bond" evidence="6 8">
    <location>
        <begin position="123"/>
        <end position="131"/>
    </location>
</feature>
<dbReference type="GO" id="GO:0046872">
    <property type="term" value="F:metal ion binding"/>
    <property type="evidence" value="ECO:0007669"/>
    <property type="project" value="UniProtKB-KW"/>
</dbReference>
<evidence type="ECO:0000256" key="6">
    <source>
        <dbReference type="PIRSR" id="PIRSR601548-4"/>
    </source>
</evidence>
<feature type="chain" id="PRO_5009327014" description="Angiotensin-converting enzyme" evidence="10">
    <location>
        <begin position="23"/>
        <end position="610"/>
    </location>
</feature>
<dbReference type="PANTHER" id="PTHR10514">
    <property type="entry name" value="ANGIOTENSIN-CONVERTING ENZYME"/>
    <property type="match status" value="1"/>
</dbReference>
<reference evidence="11" key="1">
    <citation type="submission" date="2020-05" db="UniProtKB">
        <authorList>
            <consortium name="EnsemblMetazoa"/>
        </authorList>
    </citation>
    <scope>IDENTIFICATION</scope>
    <source>
        <strain evidence="11">USDA</strain>
    </source>
</reference>
<dbReference type="PRINTS" id="PR00791">
    <property type="entry name" value="PEPDIPTASEA"/>
</dbReference>
<dbReference type="GO" id="GO:0006508">
    <property type="term" value="P:proteolysis"/>
    <property type="evidence" value="ECO:0007669"/>
    <property type="project" value="UniProtKB-KW"/>
</dbReference>
<evidence type="ECO:0000256" key="7">
    <source>
        <dbReference type="PIRSR" id="PIRSR601548-5"/>
    </source>
</evidence>
<keyword evidence="9" id="KW-0378">Hydrolase</keyword>
<keyword evidence="9" id="KW-0479">Metal-binding</keyword>
<keyword evidence="3 6" id="KW-1015">Disulfide bond</keyword>
<dbReference type="PROSITE" id="PS52011">
    <property type="entry name" value="PEPTIDASE_M2"/>
    <property type="match status" value="1"/>
</dbReference>
<dbReference type="STRING" id="35570.A0A1I8PQ00"/>
<evidence type="ECO:0000256" key="5">
    <source>
        <dbReference type="PIRSR" id="PIRSR601548-2"/>
    </source>
</evidence>
<keyword evidence="9" id="KW-0645">Protease</keyword>
<dbReference type="GO" id="GO:0008241">
    <property type="term" value="F:peptidyl-dipeptidase activity"/>
    <property type="evidence" value="ECO:0007669"/>
    <property type="project" value="InterPro"/>
</dbReference>
<keyword evidence="12" id="KW-1185">Reference proteome</keyword>
<feature type="signal peptide" evidence="10">
    <location>
        <begin position="1"/>
        <end position="22"/>
    </location>
</feature>
<dbReference type="SUPFAM" id="SSF55486">
    <property type="entry name" value="Metalloproteases ('zincins'), catalytic domain"/>
    <property type="match status" value="1"/>
</dbReference>
<comment type="caution">
    <text evidence="8">Lacks conserved residue(s) required for the propagation of feature annotation.</text>
</comment>
<keyword evidence="4 7" id="KW-0325">Glycoprotein</keyword>
<evidence type="ECO:0000256" key="9">
    <source>
        <dbReference type="RuleBase" id="RU361144"/>
    </source>
</evidence>
<proteinExistence type="inferred from homology"/>
<dbReference type="EC" id="3.4.-.-" evidence="9"/>
<dbReference type="EnsemblMetazoa" id="SCAU010043-RA">
    <property type="protein sequence ID" value="SCAU010043-PA"/>
    <property type="gene ID" value="SCAU010043"/>
</dbReference>
<keyword evidence="9" id="KW-0482">Metalloprotease</keyword>
<dbReference type="VEuPathDB" id="VectorBase:SCAU010043"/>
<feature type="binding site" evidence="5">
    <location>
        <position position="197"/>
    </location>
    <ligand>
        <name>chloride</name>
        <dbReference type="ChEBI" id="CHEBI:17996"/>
        <label>1</label>
    </ligand>
</feature>
<dbReference type="InterPro" id="IPR001548">
    <property type="entry name" value="Peptidase_M2"/>
</dbReference>
<keyword evidence="9" id="KW-0862">Zinc</keyword>
<dbReference type="AlphaFoldDB" id="A0A1I8PQ00"/>
<dbReference type="OrthoDB" id="10029630at2759"/>
<comment type="similarity">
    <text evidence="1 8 9">Belongs to the peptidase M2 family.</text>
</comment>
<evidence type="ECO:0000256" key="1">
    <source>
        <dbReference type="ARBA" id="ARBA00008139"/>
    </source>
</evidence>
<organism evidence="11 12">
    <name type="scientific">Stomoxys calcitrans</name>
    <name type="common">Stable fly</name>
    <name type="synonym">Conops calcitrans</name>
    <dbReference type="NCBI Taxonomy" id="35570"/>
    <lineage>
        <taxon>Eukaryota</taxon>
        <taxon>Metazoa</taxon>
        <taxon>Ecdysozoa</taxon>
        <taxon>Arthropoda</taxon>
        <taxon>Hexapoda</taxon>
        <taxon>Insecta</taxon>
        <taxon>Pterygota</taxon>
        <taxon>Neoptera</taxon>
        <taxon>Endopterygota</taxon>
        <taxon>Diptera</taxon>
        <taxon>Brachycera</taxon>
        <taxon>Muscomorpha</taxon>
        <taxon>Muscoidea</taxon>
        <taxon>Muscidae</taxon>
        <taxon>Stomoxys</taxon>
    </lineage>
</organism>
<dbReference type="Proteomes" id="UP000095300">
    <property type="component" value="Unassembled WGS sequence"/>
</dbReference>
<evidence type="ECO:0000256" key="2">
    <source>
        <dbReference type="ARBA" id="ARBA00022729"/>
    </source>
</evidence>
<sequence>MVKFQTMCFMLLGIYAASPAQADCVTEACAKELIENLDLVYRQQSNFEYAHADSDVSVDIMLRTSLHRYNNALQKFDWQNFKDPILRRQFEVLLRDTKYPKVNDEFEKATTTLKTVAKKKFTCSRFSANECKKVSFIRDIKPFISNNGDPQDIKWYWREWRNHVPDDVKNAMKYYIQYYQNLATPTKTPSAVWYEAYDGSDILQDLESYMDSIGPLYRQMHGHLRQALREKLGNSSIPSSGLIPHHLMEQAFFQAWKKESVLVNPFPEKKLPNLQQELKGQWGAFDLVKTAGQFFESLGFEAFSQEFQSKNFKPFDNRNQPAGPDCKSRINYHGSIQMTYCPKVSYKKLLTTHGDIAQVEYALQKNNLTVGLSREACPGFSNALAEATILTVSTPRHLQQHLHLLKEYDYDGEMHLNFLYRMAVHALFSIPTYFVHEKLWVDIIDKKIKPEEYNCHYWNLMEKYMGVGPSDLTNPTAYDMPPKFYEGLLDDRRSTKKLFGEFLGYQIYSDLCLKTKQYQPGNSDKALFKCDLTGSKEAGDILKNMMAAGSTKTWRDIIKDLSPTQETSLDGASFVDYYRPLLQWIVKDNAAKNVEVGWASVEHCKDYFSF</sequence>
<evidence type="ECO:0000256" key="4">
    <source>
        <dbReference type="ARBA" id="ARBA00023180"/>
    </source>
</evidence>
<feature type="disulfide bond" evidence="6 8">
    <location>
        <begin position="512"/>
        <end position="530"/>
    </location>
</feature>
<protein>
    <recommendedName>
        <fullName evidence="9">Angiotensin-converting enzyme</fullName>
        <ecNumber evidence="9">3.4.-.-</ecNumber>
    </recommendedName>
</protein>
<evidence type="ECO:0000256" key="8">
    <source>
        <dbReference type="PROSITE-ProRule" id="PRU01355"/>
    </source>
</evidence>
<keyword evidence="9" id="KW-0121">Carboxypeptidase</keyword>
<dbReference type="GO" id="GO:0008237">
    <property type="term" value="F:metallopeptidase activity"/>
    <property type="evidence" value="ECO:0007669"/>
    <property type="project" value="UniProtKB-KW"/>
</dbReference>
<gene>
    <name evidence="11" type="primary">106085978</name>
</gene>
<dbReference type="PANTHER" id="PTHR10514:SF44">
    <property type="entry name" value="ANGIOTENSIN-CONVERTING ENZYME-RELATED"/>
    <property type="match status" value="1"/>
</dbReference>
<evidence type="ECO:0000313" key="12">
    <source>
        <dbReference type="Proteomes" id="UP000095300"/>
    </source>
</evidence>
<evidence type="ECO:0000256" key="3">
    <source>
        <dbReference type="ARBA" id="ARBA00023157"/>
    </source>
</evidence>
<evidence type="ECO:0000313" key="11">
    <source>
        <dbReference type="EnsemblMetazoa" id="SCAU010043-PA"/>
    </source>
</evidence>
<feature type="glycosylation site" description="N-linked (GlcNAc...) asparagine" evidence="7">
    <location>
        <position position="474"/>
    </location>
</feature>
<dbReference type="GO" id="GO:0005615">
    <property type="term" value="C:extracellular space"/>
    <property type="evidence" value="ECO:0007669"/>
    <property type="project" value="TreeGrafter"/>
</dbReference>
<dbReference type="Pfam" id="PF01401">
    <property type="entry name" value="Peptidase_M2"/>
    <property type="match status" value="1"/>
</dbReference>
<comment type="cofactor">
    <cofactor evidence="9">
        <name>Zn(2+)</name>
        <dbReference type="ChEBI" id="CHEBI:29105"/>
    </cofactor>
    <text evidence="9">Binds 1 zinc ion per subunit.</text>
</comment>
<accession>A0A1I8PQ00</accession>
<evidence type="ECO:0000256" key="10">
    <source>
        <dbReference type="SAM" id="SignalP"/>
    </source>
</evidence>
<keyword evidence="2 10" id="KW-0732">Signal</keyword>
<name>A0A1I8PQ00_STOCA</name>
<dbReference type="GO" id="GO:0004180">
    <property type="term" value="F:carboxypeptidase activity"/>
    <property type="evidence" value="ECO:0007669"/>
    <property type="project" value="UniProtKB-KW"/>
</dbReference>